<feature type="transmembrane region" description="Helical" evidence="6">
    <location>
        <begin position="375"/>
        <end position="398"/>
    </location>
</feature>
<dbReference type="GO" id="GO:0005886">
    <property type="term" value="C:plasma membrane"/>
    <property type="evidence" value="ECO:0007669"/>
    <property type="project" value="UniProtKB-SubCell"/>
</dbReference>
<reference evidence="8 9" key="1">
    <citation type="submission" date="2019-02" db="EMBL/GenBank/DDBJ databases">
        <title>Genomic Encyclopedia of Type Strains, Phase IV (KMG-IV): sequencing the most valuable type-strain genomes for metagenomic binning, comparative biology and taxonomic classification.</title>
        <authorList>
            <person name="Goeker M."/>
        </authorList>
    </citation>
    <scope>NUCLEOTIDE SEQUENCE [LARGE SCALE GENOMIC DNA]</scope>
    <source>
        <strain evidence="8 9">DSM 23814</strain>
    </source>
</reference>
<keyword evidence="4 6" id="KW-1133">Transmembrane helix</keyword>
<organism evidence="8 9">
    <name type="scientific">Advenella incenata</name>
    <dbReference type="NCBI Taxonomy" id="267800"/>
    <lineage>
        <taxon>Bacteria</taxon>
        <taxon>Pseudomonadati</taxon>
        <taxon>Pseudomonadota</taxon>
        <taxon>Betaproteobacteria</taxon>
        <taxon>Burkholderiales</taxon>
        <taxon>Alcaligenaceae</taxon>
    </lineage>
</organism>
<feature type="transmembrane region" description="Helical" evidence="6">
    <location>
        <begin position="309"/>
        <end position="328"/>
    </location>
</feature>
<dbReference type="PANTHER" id="PTHR43124">
    <property type="entry name" value="PURINE EFFLUX PUMP PBUE"/>
    <property type="match status" value="1"/>
</dbReference>
<keyword evidence="2" id="KW-1003">Cell membrane</keyword>
<evidence type="ECO:0000256" key="1">
    <source>
        <dbReference type="ARBA" id="ARBA00004651"/>
    </source>
</evidence>
<evidence type="ECO:0000256" key="5">
    <source>
        <dbReference type="ARBA" id="ARBA00023136"/>
    </source>
</evidence>
<feature type="transmembrane region" description="Helical" evidence="6">
    <location>
        <begin position="252"/>
        <end position="271"/>
    </location>
</feature>
<dbReference type="PROSITE" id="PS50850">
    <property type="entry name" value="MFS"/>
    <property type="match status" value="1"/>
</dbReference>
<proteinExistence type="predicted"/>
<evidence type="ECO:0000259" key="7">
    <source>
        <dbReference type="PROSITE" id="PS50850"/>
    </source>
</evidence>
<comment type="subcellular location">
    <subcellularLocation>
        <location evidence="1">Cell membrane</location>
        <topology evidence="1">Multi-pass membrane protein</topology>
    </subcellularLocation>
</comment>
<feature type="transmembrane region" description="Helical" evidence="6">
    <location>
        <begin position="133"/>
        <end position="158"/>
    </location>
</feature>
<dbReference type="RefSeq" id="WP_130304720.1">
    <property type="nucleotide sequence ID" value="NZ_SHKO01000003.1"/>
</dbReference>
<name>A0A4Q7VD22_9BURK</name>
<dbReference type="InterPro" id="IPR036259">
    <property type="entry name" value="MFS_trans_sf"/>
</dbReference>
<evidence type="ECO:0000256" key="6">
    <source>
        <dbReference type="SAM" id="Phobius"/>
    </source>
</evidence>
<feature type="transmembrane region" description="Helical" evidence="6">
    <location>
        <begin position="99"/>
        <end position="121"/>
    </location>
</feature>
<protein>
    <submittedName>
        <fullName evidence="8">Putative MFS family arabinose efflux permease</fullName>
    </submittedName>
</protein>
<dbReference type="Pfam" id="PF07690">
    <property type="entry name" value="MFS_1"/>
    <property type="match status" value="1"/>
</dbReference>
<keyword evidence="5 6" id="KW-0472">Membrane</keyword>
<feature type="domain" description="Major facilitator superfamily (MFS) profile" evidence="7">
    <location>
        <begin position="9"/>
        <end position="410"/>
    </location>
</feature>
<evidence type="ECO:0000256" key="3">
    <source>
        <dbReference type="ARBA" id="ARBA00022692"/>
    </source>
</evidence>
<dbReference type="InterPro" id="IPR050189">
    <property type="entry name" value="MFS_Efflux_Transporters"/>
</dbReference>
<dbReference type="GO" id="GO:0022857">
    <property type="term" value="F:transmembrane transporter activity"/>
    <property type="evidence" value="ECO:0007669"/>
    <property type="project" value="InterPro"/>
</dbReference>
<dbReference type="InterPro" id="IPR011701">
    <property type="entry name" value="MFS"/>
</dbReference>
<dbReference type="Proteomes" id="UP000293398">
    <property type="component" value="Unassembled WGS sequence"/>
</dbReference>
<feature type="transmembrane region" description="Helical" evidence="6">
    <location>
        <begin position="340"/>
        <end position="363"/>
    </location>
</feature>
<feature type="transmembrane region" description="Helical" evidence="6">
    <location>
        <begin position="211"/>
        <end position="232"/>
    </location>
</feature>
<feature type="transmembrane region" description="Helical" evidence="6">
    <location>
        <begin position="46"/>
        <end position="65"/>
    </location>
</feature>
<dbReference type="AlphaFoldDB" id="A0A4Q7VD22"/>
<evidence type="ECO:0000256" key="4">
    <source>
        <dbReference type="ARBA" id="ARBA00022989"/>
    </source>
</evidence>
<feature type="transmembrane region" description="Helical" evidence="6">
    <location>
        <begin position="283"/>
        <end position="303"/>
    </location>
</feature>
<evidence type="ECO:0000256" key="2">
    <source>
        <dbReference type="ARBA" id="ARBA00022475"/>
    </source>
</evidence>
<keyword evidence="3 6" id="KW-0812">Transmembrane</keyword>
<sequence>MSRQAAIRIFVLFALGYFLSYVYRGLNIGFAPFLSREMNLTASDLGLLTSFYFIGFALAQLPAGLALDRYGARRTDAVLLLVAAAGTVLYGMTHTMQGLIIGRIMIGVGVSVCLGAGFLAIAQNFPSSRWPLLNGLMVALGGMGGVVVGTPLAVLLTQYTWREISVGMAVFTIAVAAVIWLLVPESKQRMASHESVSKQIHGVRIILKNAVFWRVVPFPCAVGGAFYAAQSLWVKPYLIDVSGLTARQADSLVSMLGLTMVAGTVITGLVARRIERYGLGLRAFCGLGMTLFVLVQLLILFRVPLSPALIWGAYGFVAASCILAYALLAEVFPRKVVGRVTTAFNMIFFISIFSMQVGVGFVLDFWPATDGHYPAVAHLTGWGIMIAIQLVSAILYFWPGALKVDEQLFE</sequence>
<comment type="caution">
    <text evidence="8">The sequence shown here is derived from an EMBL/GenBank/DDBJ whole genome shotgun (WGS) entry which is preliminary data.</text>
</comment>
<feature type="transmembrane region" description="Helical" evidence="6">
    <location>
        <begin position="164"/>
        <end position="183"/>
    </location>
</feature>
<evidence type="ECO:0000313" key="9">
    <source>
        <dbReference type="Proteomes" id="UP000293398"/>
    </source>
</evidence>
<dbReference type="EMBL" id="SHKO01000003">
    <property type="protein sequence ID" value="RZT92762.1"/>
    <property type="molecule type" value="Genomic_DNA"/>
</dbReference>
<dbReference type="Gene3D" id="1.20.1250.20">
    <property type="entry name" value="MFS general substrate transporter like domains"/>
    <property type="match status" value="2"/>
</dbReference>
<dbReference type="PANTHER" id="PTHR43124:SF3">
    <property type="entry name" value="CHLORAMPHENICOL EFFLUX PUMP RV0191"/>
    <property type="match status" value="1"/>
</dbReference>
<gene>
    <name evidence="8" type="ORF">EV681_3520</name>
</gene>
<dbReference type="OrthoDB" id="5291895at2"/>
<accession>A0A4Q7VD22</accession>
<evidence type="ECO:0000313" key="8">
    <source>
        <dbReference type="EMBL" id="RZT92762.1"/>
    </source>
</evidence>
<feature type="transmembrane region" description="Helical" evidence="6">
    <location>
        <begin position="77"/>
        <end position="93"/>
    </location>
</feature>
<dbReference type="InterPro" id="IPR020846">
    <property type="entry name" value="MFS_dom"/>
</dbReference>
<dbReference type="SUPFAM" id="SSF103473">
    <property type="entry name" value="MFS general substrate transporter"/>
    <property type="match status" value="1"/>
</dbReference>
<feature type="transmembrane region" description="Helical" evidence="6">
    <location>
        <begin position="7"/>
        <end position="26"/>
    </location>
</feature>
<keyword evidence="9" id="KW-1185">Reference proteome</keyword>